<protein>
    <submittedName>
        <fullName evidence="2">Uncharacterized protein</fullName>
    </submittedName>
</protein>
<keyword evidence="3" id="KW-1185">Reference proteome</keyword>
<dbReference type="AlphaFoldDB" id="A0AAV0YJG2"/>
<name>A0AAV0YJG2_VICFA</name>
<evidence type="ECO:0000256" key="1">
    <source>
        <dbReference type="SAM" id="SignalP"/>
    </source>
</evidence>
<gene>
    <name evidence="2" type="ORF">VFH_U102720</name>
</gene>
<sequence length="102" mass="11776">MLMGVLAVWRIQRVLSIEIVVFFLSGKKLCNSADKIEEEEQQFAFSDLIREVFLRFKIEIRSGFDLKLSYAKDFRSMHVKPLELTKAYGKTSSKLSGFGKHV</sequence>
<comment type="caution">
    <text evidence="2">The sequence shown here is derived from an EMBL/GenBank/DDBJ whole genome shotgun (WGS) entry which is preliminary data.</text>
</comment>
<feature type="chain" id="PRO_5043908954" evidence="1">
    <location>
        <begin position="17"/>
        <end position="102"/>
    </location>
</feature>
<proteinExistence type="predicted"/>
<reference evidence="2 3" key="1">
    <citation type="submission" date="2023-01" db="EMBL/GenBank/DDBJ databases">
        <authorList>
            <person name="Kreplak J."/>
        </authorList>
    </citation>
    <scope>NUCLEOTIDE SEQUENCE [LARGE SCALE GENOMIC DNA]</scope>
</reference>
<dbReference type="Proteomes" id="UP001157006">
    <property type="component" value="Unassembled WGS sequence"/>
</dbReference>
<evidence type="ECO:0000313" key="3">
    <source>
        <dbReference type="Proteomes" id="UP001157006"/>
    </source>
</evidence>
<accession>A0AAV0YJG2</accession>
<evidence type="ECO:0000313" key="2">
    <source>
        <dbReference type="EMBL" id="CAI8584983.1"/>
    </source>
</evidence>
<dbReference type="EMBL" id="CATIWC010002704">
    <property type="protein sequence ID" value="CAI8584983.1"/>
    <property type="molecule type" value="Genomic_DNA"/>
</dbReference>
<keyword evidence="1" id="KW-0732">Signal</keyword>
<organism evidence="2 3">
    <name type="scientific">Vicia faba</name>
    <name type="common">Broad bean</name>
    <name type="synonym">Faba vulgaris</name>
    <dbReference type="NCBI Taxonomy" id="3906"/>
    <lineage>
        <taxon>Eukaryota</taxon>
        <taxon>Viridiplantae</taxon>
        <taxon>Streptophyta</taxon>
        <taxon>Embryophyta</taxon>
        <taxon>Tracheophyta</taxon>
        <taxon>Spermatophyta</taxon>
        <taxon>Magnoliopsida</taxon>
        <taxon>eudicotyledons</taxon>
        <taxon>Gunneridae</taxon>
        <taxon>Pentapetalae</taxon>
        <taxon>rosids</taxon>
        <taxon>fabids</taxon>
        <taxon>Fabales</taxon>
        <taxon>Fabaceae</taxon>
        <taxon>Papilionoideae</taxon>
        <taxon>50 kb inversion clade</taxon>
        <taxon>NPAAA clade</taxon>
        <taxon>Hologalegina</taxon>
        <taxon>IRL clade</taxon>
        <taxon>Fabeae</taxon>
        <taxon>Vicia</taxon>
    </lineage>
</organism>
<feature type="signal peptide" evidence="1">
    <location>
        <begin position="1"/>
        <end position="16"/>
    </location>
</feature>